<accession>A0A9P9BPD8</accession>
<dbReference type="GeneID" id="70188373"/>
<feature type="region of interest" description="Disordered" evidence="1">
    <location>
        <begin position="488"/>
        <end position="520"/>
    </location>
</feature>
<protein>
    <submittedName>
        <fullName evidence="2">Uncharacterized protein</fullName>
    </submittedName>
</protein>
<reference evidence="2" key="1">
    <citation type="journal article" date="2021" name="Nat. Commun.">
        <title>Genetic determinants of endophytism in the Arabidopsis root mycobiome.</title>
        <authorList>
            <person name="Mesny F."/>
            <person name="Miyauchi S."/>
            <person name="Thiergart T."/>
            <person name="Pickel B."/>
            <person name="Atanasova L."/>
            <person name="Karlsson M."/>
            <person name="Huettel B."/>
            <person name="Barry K.W."/>
            <person name="Haridas S."/>
            <person name="Chen C."/>
            <person name="Bauer D."/>
            <person name="Andreopoulos W."/>
            <person name="Pangilinan J."/>
            <person name="LaButti K."/>
            <person name="Riley R."/>
            <person name="Lipzen A."/>
            <person name="Clum A."/>
            <person name="Drula E."/>
            <person name="Henrissat B."/>
            <person name="Kohler A."/>
            <person name="Grigoriev I.V."/>
            <person name="Martin F.M."/>
            <person name="Hacquard S."/>
        </authorList>
    </citation>
    <scope>NUCLEOTIDE SEQUENCE</scope>
    <source>
        <strain evidence="2">MPI-CAGE-CH-0230</strain>
    </source>
</reference>
<keyword evidence="3" id="KW-1185">Reference proteome</keyword>
<evidence type="ECO:0000313" key="2">
    <source>
        <dbReference type="EMBL" id="KAH7028975.1"/>
    </source>
</evidence>
<evidence type="ECO:0000256" key="1">
    <source>
        <dbReference type="SAM" id="MobiDB-lite"/>
    </source>
</evidence>
<evidence type="ECO:0000313" key="3">
    <source>
        <dbReference type="Proteomes" id="UP000756346"/>
    </source>
</evidence>
<dbReference type="RefSeq" id="XP_046011263.1">
    <property type="nucleotide sequence ID" value="XM_046158827.1"/>
</dbReference>
<proteinExistence type="predicted"/>
<organism evidence="2 3">
    <name type="scientific">Microdochium trichocladiopsis</name>
    <dbReference type="NCBI Taxonomy" id="1682393"/>
    <lineage>
        <taxon>Eukaryota</taxon>
        <taxon>Fungi</taxon>
        <taxon>Dikarya</taxon>
        <taxon>Ascomycota</taxon>
        <taxon>Pezizomycotina</taxon>
        <taxon>Sordariomycetes</taxon>
        <taxon>Xylariomycetidae</taxon>
        <taxon>Xylariales</taxon>
        <taxon>Microdochiaceae</taxon>
        <taxon>Microdochium</taxon>
    </lineage>
</organism>
<feature type="compositionally biased region" description="Acidic residues" evidence="1">
    <location>
        <begin position="509"/>
        <end position="520"/>
    </location>
</feature>
<gene>
    <name evidence="2" type="ORF">B0I36DRAFT_363580</name>
</gene>
<dbReference type="Proteomes" id="UP000756346">
    <property type="component" value="Unassembled WGS sequence"/>
</dbReference>
<name>A0A9P9BPD8_9PEZI</name>
<dbReference type="AlphaFoldDB" id="A0A9P9BPD8"/>
<dbReference type="EMBL" id="JAGTJQ010000006">
    <property type="protein sequence ID" value="KAH7028975.1"/>
    <property type="molecule type" value="Genomic_DNA"/>
</dbReference>
<feature type="region of interest" description="Disordered" evidence="1">
    <location>
        <begin position="540"/>
        <end position="574"/>
    </location>
</feature>
<feature type="compositionally biased region" description="Acidic residues" evidence="1">
    <location>
        <begin position="542"/>
        <end position="562"/>
    </location>
</feature>
<comment type="caution">
    <text evidence="2">The sequence shown here is derived from an EMBL/GenBank/DDBJ whole genome shotgun (WGS) entry which is preliminary data.</text>
</comment>
<sequence>MRGHFVEIGNPEAEWQSLAYSAAFESHIAKQVEWVLVDCGKPRLDDFRFHGYTAADRCHRCHRYFTNTRKSLSACRTNARMNCHRPRTAIKDFFGTGAERRCRTCYRVEIWEREGELPPDHRHTTVAHKMYNDPHCAAWQDELVGAQRRLSEKFAGKLGKPCQRCFRHQLNHNVELWKPSETEKYLESLRKSWERRYPPKSRMCRVVRGHREAAKEAPPRFRRRSDAEVAEVAEVATSRGQSFPQIGRSTDWTLVSVQLPGVMGRDAALDTTMCTDHYSIAAVILVMYQERAQATKLLGGRFIFETLKLPIWPSSADHLIKGDSQPTFDFVVRQTIIQILVKDYAADPLYRSQMSGDDVNRQHSTYRQLINALCDMLGIKDSARDHLLRQVQYHDPTRVISKSRLGHRLGDRQSPVPEFYDLVLLWAAGLGKLDRPLVNALAQETVRLPTWPSSADCVIEGDVHTHGPEDSIAVASWNGTEVPAKRQKLATPAPHHHHHNNNCDHDTESGDDSDDDDDDEDFTAYLALIDEILAEACSVTDEPGEADDSDANSDHEFDDGDSTLDTKPTDRKTRQKAFRLTPTMIWQLEREYPDRDPMSSVRPVTDASRICRENFTKLRSISPRTWAALQTWDPRKLAKVLLAAMPPEMIELGGTADITARDLLGAACKVSFHEKRIGVYMDVLDAVEPNKNPDTYVGSAGGQSGLSGRTKTYHRVYKTPRGKTYSGISPESHHGQVASGRKPHLLTLSLFDRLQPDANIPYQLAEGFQCLFWGTLQRHASS</sequence>